<dbReference type="InterPro" id="IPR019775">
    <property type="entry name" value="WD40_repeat_CS"/>
</dbReference>
<dbReference type="Gene3D" id="2.130.10.10">
    <property type="entry name" value="YVTN repeat-like/Quinoprotein amine dehydrogenase"/>
    <property type="match status" value="2"/>
</dbReference>
<gene>
    <name evidence="4" type="ORF">BWQ96_06518</name>
</gene>
<dbReference type="InterPro" id="IPR001680">
    <property type="entry name" value="WD40_rpt"/>
</dbReference>
<dbReference type="Proteomes" id="UP000247409">
    <property type="component" value="Unassembled WGS sequence"/>
</dbReference>
<dbReference type="InterPro" id="IPR015943">
    <property type="entry name" value="WD40/YVTN_repeat-like_dom_sf"/>
</dbReference>
<evidence type="ECO:0000313" key="5">
    <source>
        <dbReference type="Proteomes" id="UP000247409"/>
    </source>
</evidence>
<dbReference type="Pfam" id="PF00400">
    <property type="entry name" value="WD40"/>
    <property type="match status" value="1"/>
</dbReference>
<keyword evidence="5" id="KW-1185">Reference proteome</keyword>
<organism evidence="4 5">
    <name type="scientific">Gracilariopsis chorda</name>
    <dbReference type="NCBI Taxonomy" id="448386"/>
    <lineage>
        <taxon>Eukaryota</taxon>
        <taxon>Rhodophyta</taxon>
        <taxon>Florideophyceae</taxon>
        <taxon>Rhodymeniophycidae</taxon>
        <taxon>Gracilariales</taxon>
        <taxon>Gracilariaceae</taxon>
        <taxon>Gracilariopsis</taxon>
    </lineage>
</organism>
<evidence type="ECO:0000313" key="4">
    <source>
        <dbReference type="EMBL" id="PXF43741.1"/>
    </source>
</evidence>
<dbReference type="OrthoDB" id="20669at2759"/>
<evidence type="ECO:0000256" key="1">
    <source>
        <dbReference type="ARBA" id="ARBA00022574"/>
    </source>
</evidence>
<dbReference type="PROSITE" id="PS50294">
    <property type="entry name" value="WD_REPEATS_REGION"/>
    <property type="match status" value="1"/>
</dbReference>
<dbReference type="PROSITE" id="PS00678">
    <property type="entry name" value="WD_REPEATS_1"/>
    <property type="match status" value="1"/>
</dbReference>
<evidence type="ECO:0000256" key="3">
    <source>
        <dbReference type="PROSITE-ProRule" id="PRU00221"/>
    </source>
</evidence>
<reference evidence="4 5" key="1">
    <citation type="journal article" date="2018" name="Mol. Biol. Evol.">
        <title>Analysis of the draft genome of the red seaweed Gracilariopsis chorda provides insights into genome size evolution in Rhodophyta.</title>
        <authorList>
            <person name="Lee J."/>
            <person name="Yang E.C."/>
            <person name="Graf L."/>
            <person name="Yang J.H."/>
            <person name="Qiu H."/>
            <person name="Zel Zion U."/>
            <person name="Chan C.X."/>
            <person name="Stephens T.G."/>
            <person name="Weber A.P.M."/>
            <person name="Boo G.H."/>
            <person name="Boo S.M."/>
            <person name="Kim K.M."/>
            <person name="Shin Y."/>
            <person name="Jung M."/>
            <person name="Lee S.J."/>
            <person name="Yim H.S."/>
            <person name="Lee J.H."/>
            <person name="Bhattacharya D."/>
            <person name="Yoon H.S."/>
        </authorList>
    </citation>
    <scope>NUCLEOTIDE SEQUENCE [LARGE SCALE GENOMIC DNA]</scope>
    <source>
        <strain evidence="4 5">SKKU-2015</strain>
        <tissue evidence="4">Whole body</tissue>
    </source>
</reference>
<dbReference type="AlphaFoldDB" id="A0A2V3INS6"/>
<dbReference type="STRING" id="448386.A0A2V3INS6"/>
<name>A0A2V3INS6_9FLOR</name>
<proteinExistence type="predicted"/>
<dbReference type="EMBL" id="NBIV01000113">
    <property type="protein sequence ID" value="PXF43741.1"/>
    <property type="molecule type" value="Genomic_DNA"/>
</dbReference>
<evidence type="ECO:0000256" key="2">
    <source>
        <dbReference type="ARBA" id="ARBA00022737"/>
    </source>
</evidence>
<dbReference type="SMART" id="SM00320">
    <property type="entry name" value="WD40"/>
    <property type="match status" value="4"/>
</dbReference>
<dbReference type="PROSITE" id="PS50082">
    <property type="entry name" value="WD_REPEATS_2"/>
    <property type="match status" value="1"/>
</dbReference>
<dbReference type="SUPFAM" id="SSF50978">
    <property type="entry name" value="WD40 repeat-like"/>
    <property type="match status" value="1"/>
</dbReference>
<comment type="caution">
    <text evidence="4">The sequence shown here is derived from an EMBL/GenBank/DDBJ whole genome shotgun (WGS) entry which is preliminary data.</text>
</comment>
<dbReference type="InterPro" id="IPR036322">
    <property type="entry name" value="WD40_repeat_dom_sf"/>
</dbReference>
<sequence length="391" mass="43828">MLSPHDRAPDDITAEQAASGVDVQGISWDSLQLTREDYRATRLRENPRRDWAETTAEGLRDLVKEPKKDARFYEFFLNTRKVKCNIAHFQLRNLAWATSKHDVFVTHENVVVHWDACAKRKSKVLDLSGSSASGPNGLGNRVQICTMTAKDDLLIVGGFDGEMIAQNLRSGTTVHNKRITDDENAITNAIDMHDATIITCNNDRFVRTFDKNTFKSKSAFLFQQPVNHATRQPLGKMVAVAGDDKPIHVIDGDTDERITQLHGHEGYSFATAWHPGCRLLATGSQDQTCRIWDVRNMSRSLSVLGARLGAVRSLRFSSCGQFLFMAEPRDFVHIFDVNKGEFDNCQEIDLFGEIAGIAPTPCSEALYIAVSDRTFSSLLQYERRTNSGENE</sequence>
<dbReference type="PANTHER" id="PTHR43991:SF12">
    <property type="entry name" value="WD REPEAT PROTEIN (AFU_ORTHOLOGUE AFUA_8G05640)"/>
    <property type="match status" value="1"/>
</dbReference>
<feature type="repeat" description="WD" evidence="3">
    <location>
        <begin position="261"/>
        <end position="302"/>
    </location>
</feature>
<protein>
    <submittedName>
        <fullName evidence="4">Putative WD repeat-containing protein</fullName>
    </submittedName>
</protein>
<accession>A0A2V3INS6</accession>
<keyword evidence="2" id="KW-0677">Repeat</keyword>
<keyword evidence="1 3" id="KW-0853">WD repeat</keyword>
<dbReference type="PANTHER" id="PTHR43991">
    <property type="entry name" value="WD REPEAT PROTEIN (AFU_ORTHOLOGUE AFUA_8G05640)-RELATED"/>
    <property type="match status" value="1"/>
</dbReference>